<feature type="region of interest" description="Disordered" evidence="1">
    <location>
        <begin position="1"/>
        <end position="41"/>
    </location>
</feature>
<dbReference type="AlphaFoldDB" id="A0A550BUB2"/>
<reference evidence="2 3" key="1">
    <citation type="journal article" date="2019" name="New Phytol.">
        <title>Comparative genomics reveals unique wood-decay strategies and fruiting body development in the Schizophyllaceae.</title>
        <authorList>
            <person name="Almasi E."/>
            <person name="Sahu N."/>
            <person name="Krizsan K."/>
            <person name="Balint B."/>
            <person name="Kovacs G.M."/>
            <person name="Kiss B."/>
            <person name="Cseklye J."/>
            <person name="Drula E."/>
            <person name="Henrissat B."/>
            <person name="Nagy I."/>
            <person name="Chovatia M."/>
            <person name="Adam C."/>
            <person name="LaButti K."/>
            <person name="Lipzen A."/>
            <person name="Riley R."/>
            <person name="Grigoriev I.V."/>
            <person name="Nagy L.G."/>
        </authorList>
    </citation>
    <scope>NUCLEOTIDE SEQUENCE [LARGE SCALE GENOMIC DNA]</scope>
    <source>
        <strain evidence="2 3">NL-1724</strain>
    </source>
</reference>
<name>A0A550BUB2_9AGAR</name>
<protein>
    <submittedName>
        <fullName evidence="2">Uncharacterized protein</fullName>
    </submittedName>
</protein>
<keyword evidence="3" id="KW-1185">Reference proteome</keyword>
<dbReference type="Proteomes" id="UP000320762">
    <property type="component" value="Unassembled WGS sequence"/>
</dbReference>
<comment type="caution">
    <text evidence="2">The sequence shown here is derived from an EMBL/GenBank/DDBJ whole genome shotgun (WGS) entry which is preliminary data.</text>
</comment>
<sequence>MSIDPDLSLLAQHPLTRPRRCRPRPRLSTVHTQPASPVPRPSRVDRLCLALRRLFATRTVSKNLHPSSTQVNLTQTVRATSTAPNDPLSARDLDLREYADLFTRIVMTTPPPGYDQGEERGVPFWDATRMGAAGGPMLEGPFSFTLPIPHVSSTDPILPASTTTPPPSDGTFNNATDDEWMDMEEGTYVLWNGASRQTVQGMARALPVYYLQPARRQSPPRVLRSGMVVQAAFLEERATLTSLAFAEALEANTHGFWVTALARYRQQRIIVKVPRALCRLLTREAVWSMFERYVGQPSAGQANAEGEIEDRLMERARALAVWEVTQEVADKRIGVDAFPAPSEWEFHIIRALSMSVLPVAQQPPRAPQA</sequence>
<gene>
    <name evidence="2" type="ORF">BD626DRAFT_576127</name>
</gene>
<evidence type="ECO:0000313" key="2">
    <source>
        <dbReference type="EMBL" id="TRM56113.1"/>
    </source>
</evidence>
<organism evidence="2 3">
    <name type="scientific">Schizophyllum amplum</name>
    <dbReference type="NCBI Taxonomy" id="97359"/>
    <lineage>
        <taxon>Eukaryota</taxon>
        <taxon>Fungi</taxon>
        <taxon>Dikarya</taxon>
        <taxon>Basidiomycota</taxon>
        <taxon>Agaricomycotina</taxon>
        <taxon>Agaricomycetes</taxon>
        <taxon>Agaricomycetidae</taxon>
        <taxon>Agaricales</taxon>
        <taxon>Schizophyllaceae</taxon>
        <taxon>Schizophyllum</taxon>
    </lineage>
</organism>
<proteinExistence type="predicted"/>
<feature type="compositionally biased region" description="Basic residues" evidence="1">
    <location>
        <begin position="16"/>
        <end position="25"/>
    </location>
</feature>
<accession>A0A550BUB2</accession>
<evidence type="ECO:0000313" key="3">
    <source>
        <dbReference type="Proteomes" id="UP000320762"/>
    </source>
</evidence>
<dbReference type="EMBL" id="VDMD01000080">
    <property type="protein sequence ID" value="TRM56113.1"/>
    <property type="molecule type" value="Genomic_DNA"/>
</dbReference>
<evidence type="ECO:0000256" key="1">
    <source>
        <dbReference type="SAM" id="MobiDB-lite"/>
    </source>
</evidence>